<evidence type="ECO:0000313" key="4">
    <source>
        <dbReference type="Proteomes" id="UP000693972"/>
    </source>
</evidence>
<feature type="compositionally biased region" description="Polar residues" evidence="1">
    <location>
        <begin position="166"/>
        <end position="175"/>
    </location>
</feature>
<feature type="region of interest" description="Disordered" evidence="1">
    <location>
        <begin position="143"/>
        <end position="175"/>
    </location>
</feature>
<dbReference type="Pfam" id="PF14559">
    <property type="entry name" value="TPR_19"/>
    <property type="match status" value="1"/>
</dbReference>
<evidence type="ECO:0008006" key="5">
    <source>
        <dbReference type="Google" id="ProtNLM"/>
    </source>
</evidence>
<name>A0A975TXC8_9RHOB</name>
<dbReference type="AlphaFoldDB" id="A0A975TXC8"/>
<feature type="region of interest" description="Disordered" evidence="1">
    <location>
        <begin position="1"/>
        <end position="43"/>
    </location>
</feature>
<evidence type="ECO:0000256" key="1">
    <source>
        <dbReference type="SAM" id="MobiDB-lite"/>
    </source>
</evidence>
<sequence>MGSKHKGLSEMMVQMPRTQSDLRDRVDGRNQPGSTAKEVGEAPPFENALRAALDADRIADARTLVANAEAVLFAHEAVEASPSDRMTQAQLAAAKARIAIATGDGAAARAILVQAIERNPKTPALRTLMTEVMMAEGRATDVRPVLQHLGNDGSLGPDASDDVMPTSPTLKDTSG</sequence>
<dbReference type="EMBL" id="CP078073">
    <property type="protein sequence ID" value="QXL89429.1"/>
    <property type="molecule type" value="Genomic_DNA"/>
</dbReference>
<evidence type="ECO:0000313" key="3">
    <source>
        <dbReference type="EMBL" id="QXL89429.1"/>
    </source>
</evidence>
<dbReference type="Proteomes" id="UP000693972">
    <property type="component" value="Unassembled WGS sequence"/>
</dbReference>
<accession>A0A975TXC8</accession>
<dbReference type="SUPFAM" id="SSF48452">
    <property type="entry name" value="TPR-like"/>
    <property type="match status" value="1"/>
</dbReference>
<gene>
    <name evidence="2" type="ORF">KUL25_07955</name>
    <name evidence="3" type="ORF">KUL25_07960</name>
</gene>
<dbReference type="RefSeq" id="WP_257892469.1">
    <property type="nucleotide sequence ID" value="NZ_JAIMBW010000001.1"/>
</dbReference>
<keyword evidence="4" id="KW-1185">Reference proteome</keyword>
<dbReference type="EMBL" id="JAIMBW010000001">
    <property type="protein sequence ID" value="MBY4892696.1"/>
    <property type="molecule type" value="Genomic_DNA"/>
</dbReference>
<protein>
    <recommendedName>
        <fullName evidence="5">Tetratricopeptide repeat protein</fullName>
    </recommendedName>
</protein>
<proteinExistence type="predicted"/>
<organism evidence="3">
    <name type="scientific">Gymnodinialimonas phycosphaerae</name>
    <dbReference type="NCBI Taxonomy" id="2841589"/>
    <lineage>
        <taxon>Bacteria</taxon>
        <taxon>Pseudomonadati</taxon>
        <taxon>Pseudomonadota</taxon>
        <taxon>Alphaproteobacteria</taxon>
        <taxon>Rhodobacterales</taxon>
        <taxon>Paracoccaceae</taxon>
        <taxon>Gymnodinialimonas</taxon>
    </lineage>
</organism>
<dbReference type="InterPro" id="IPR011990">
    <property type="entry name" value="TPR-like_helical_dom_sf"/>
</dbReference>
<reference evidence="3 4" key="1">
    <citation type="submission" date="2021-07" db="EMBL/GenBank/DDBJ databases">
        <title>Karlodiniumbacter phycospheric gen. nov., sp. nov., a phycosphere bacterium isolated from karlodinium veneficum.</title>
        <authorList>
            <person name="Peng Y."/>
            <person name="Jiang L."/>
            <person name="Lee J."/>
        </authorList>
    </citation>
    <scope>NUCLEOTIDE SEQUENCE</scope>
    <source>
        <strain evidence="3 4">N5</strain>
    </source>
</reference>
<evidence type="ECO:0000313" key="2">
    <source>
        <dbReference type="EMBL" id="MBY4892696.1"/>
    </source>
</evidence>